<evidence type="ECO:0000313" key="1">
    <source>
        <dbReference type="EMBL" id="KKL58341.1"/>
    </source>
</evidence>
<gene>
    <name evidence="1" type="ORF">LCGC14_2226350</name>
</gene>
<accession>A0A0F9DX50</accession>
<name>A0A0F9DX50_9ZZZZ</name>
<dbReference type="EMBL" id="LAZR01029860">
    <property type="protein sequence ID" value="KKL58341.1"/>
    <property type="molecule type" value="Genomic_DNA"/>
</dbReference>
<feature type="non-terminal residue" evidence="1">
    <location>
        <position position="1"/>
    </location>
</feature>
<protein>
    <submittedName>
        <fullName evidence="1">Uncharacterized protein</fullName>
    </submittedName>
</protein>
<dbReference type="AlphaFoldDB" id="A0A0F9DX50"/>
<organism evidence="1">
    <name type="scientific">marine sediment metagenome</name>
    <dbReference type="NCBI Taxonomy" id="412755"/>
    <lineage>
        <taxon>unclassified sequences</taxon>
        <taxon>metagenomes</taxon>
        <taxon>ecological metagenomes</taxon>
    </lineage>
</organism>
<reference evidence="1" key="1">
    <citation type="journal article" date="2015" name="Nature">
        <title>Complex archaea that bridge the gap between prokaryotes and eukaryotes.</title>
        <authorList>
            <person name="Spang A."/>
            <person name="Saw J.H."/>
            <person name="Jorgensen S.L."/>
            <person name="Zaremba-Niedzwiedzka K."/>
            <person name="Martijn J."/>
            <person name="Lind A.E."/>
            <person name="van Eijk R."/>
            <person name="Schleper C."/>
            <person name="Guy L."/>
            <person name="Ettema T.J."/>
        </authorList>
    </citation>
    <scope>NUCLEOTIDE SEQUENCE</scope>
</reference>
<comment type="caution">
    <text evidence="1">The sequence shown here is derived from an EMBL/GenBank/DDBJ whole genome shotgun (WGS) entry which is preliminary data.</text>
</comment>
<sequence>EKKEWDRVCKLHNEKEEEWRLKDKEMMHRLVDIHESLWD</sequence>
<proteinExistence type="predicted"/>